<dbReference type="Pfam" id="PF13565">
    <property type="entry name" value="HTH_32"/>
    <property type="match status" value="1"/>
</dbReference>
<protein>
    <submittedName>
        <fullName evidence="3">IS481 family transposase</fullName>
    </submittedName>
</protein>
<dbReference type="SUPFAM" id="SSF53098">
    <property type="entry name" value="Ribonuclease H-like"/>
    <property type="match status" value="1"/>
</dbReference>
<dbReference type="RefSeq" id="WP_255065287.1">
    <property type="nucleotide sequence ID" value="NZ_JANDBD010000033.1"/>
</dbReference>
<dbReference type="NCBIfam" id="NF033577">
    <property type="entry name" value="transpos_IS481"/>
    <property type="match status" value="1"/>
</dbReference>
<evidence type="ECO:0000256" key="1">
    <source>
        <dbReference type="SAM" id="MobiDB-lite"/>
    </source>
</evidence>
<feature type="domain" description="Integrase catalytic" evidence="2">
    <location>
        <begin position="138"/>
        <end position="306"/>
    </location>
</feature>
<dbReference type="Gene3D" id="3.30.420.10">
    <property type="entry name" value="Ribonuclease H-like superfamily/Ribonuclease H"/>
    <property type="match status" value="1"/>
</dbReference>
<gene>
    <name evidence="3" type="ORF">NM203_32990</name>
</gene>
<proteinExistence type="predicted"/>
<dbReference type="InterPro" id="IPR036397">
    <property type="entry name" value="RNaseH_sf"/>
</dbReference>
<evidence type="ECO:0000313" key="4">
    <source>
        <dbReference type="Proteomes" id="UP001651690"/>
    </source>
</evidence>
<dbReference type="InterPro" id="IPR009057">
    <property type="entry name" value="Homeodomain-like_sf"/>
</dbReference>
<sequence length="405" mass="45026">MAQKVTAMDTRALVALVGQVDNVTEFCREHQICTTTFYKLRRRFAVEGWDGLLHDRSRRPLSSPTATDPVVVQAVLDCRLELLGSGLDHGPQSIVWTLRRRGLGGVPSRATVARILSRHGLVVAQPRKRPKSATKRFVFARPNECWQSDWTEWRLADGTAVAIAGTLDDHSRYLPALIAAEGAGTTVLVWAVMLAGIAECGIPSMSLSDNGFVYTGRLRGYESTFEANLRALGVRTINSTPYHPQTCGKIERFWQTLKKWLAAHPPAATIEQLNEHLETFREHYNHQRPHRALGGATPVEAFTATAIARPADRPLPEPVFVSRRTVGQRSGNLFIAPYKVNVGLRWAGHLCDVIRDGDHITVYSGTTLVRSFTVDPTCNYQRGDKSTRTYRTREPQPASSVYAMS</sequence>
<feature type="compositionally biased region" description="Basic and acidic residues" evidence="1">
    <location>
        <begin position="382"/>
        <end position="394"/>
    </location>
</feature>
<dbReference type="Proteomes" id="UP001651690">
    <property type="component" value="Unassembled WGS sequence"/>
</dbReference>
<dbReference type="PROSITE" id="PS50994">
    <property type="entry name" value="INTEGRASE"/>
    <property type="match status" value="1"/>
</dbReference>
<dbReference type="InterPro" id="IPR047656">
    <property type="entry name" value="IS481-like_transpos"/>
</dbReference>
<dbReference type="InterPro" id="IPR012337">
    <property type="entry name" value="RNaseH-like_sf"/>
</dbReference>
<comment type="caution">
    <text evidence="3">The sequence shown here is derived from an EMBL/GenBank/DDBJ whole genome shotgun (WGS) entry which is preliminary data.</text>
</comment>
<dbReference type="EMBL" id="JANDBD010000033">
    <property type="protein sequence ID" value="MCP9276998.1"/>
    <property type="molecule type" value="Genomic_DNA"/>
</dbReference>
<keyword evidence="4" id="KW-1185">Reference proteome</keyword>
<dbReference type="PANTHER" id="PTHR35004:SF6">
    <property type="entry name" value="TRANSPOSASE"/>
    <property type="match status" value="1"/>
</dbReference>
<accession>A0ABT1MCU5</accession>
<organism evidence="3 4">
    <name type="scientific">Mycolicibacterium arenosum</name>
    <dbReference type="NCBI Taxonomy" id="2952157"/>
    <lineage>
        <taxon>Bacteria</taxon>
        <taxon>Bacillati</taxon>
        <taxon>Actinomycetota</taxon>
        <taxon>Actinomycetes</taxon>
        <taxon>Mycobacteriales</taxon>
        <taxon>Mycobacteriaceae</taxon>
        <taxon>Mycolicibacterium</taxon>
    </lineage>
</organism>
<evidence type="ECO:0000313" key="3">
    <source>
        <dbReference type="EMBL" id="MCP9276998.1"/>
    </source>
</evidence>
<reference evidence="3 4" key="1">
    <citation type="submission" date="2022-06" db="EMBL/GenBank/DDBJ databases">
        <title>Mycolicibacterium sp. CAU 1645 isolated from seawater.</title>
        <authorList>
            <person name="Kim W."/>
        </authorList>
    </citation>
    <scope>NUCLEOTIDE SEQUENCE [LARGE SCALE GENOMIC DNA]</scope>
    <source>
        <strain evidence="3 4">CAU 1645</strain>
    </source>
</reference>
<dbReference type="PANTHER" id="PTHR35004">
    <property type="entry name" value="TRANSPOSASE RV3428C-RELATED"/>
    <property type="match status" value="1"/>
</dbReference>
<evidence type="ECO:0000259" key="2">
    <source>
        <dbReference type="PROSITE" id="PS50994"/>
    </source>
</evidence>
<feature type="region of interest" description="Disordered" evidence="1">
    <location>
        <begin position="381"/>
        <end position="405"/>
    </location>
</feature>
<name>A0ABT1MCU5_9MYCO</name>
<dbReference type="Pfam" id="PF13683">
    <property type="entry name" value="rve_3"/>
    <property type="match status" value="1"/>
</dbReference>
<dbReference type="InterPro" id="IPR001584">
    <property type="entry name" value="Integrase_cat-core"/>
</dbReference>
<dbReference type="SUPFAM" id="SSF46689">
    <property type="entry name" value="Homeodomain-like"/>
    <property type="match status" value="1"/>
</dbReference>